<dbReference type="EMBL" id="PDLM01000015">
    <property type="protein sequence ID" value="RDW60713.1"/>
    <property type="molecule type" value="Genomic_DNA"/>
</dbReference>
<comment type="caution">
    <text evidence="1">The sequence shown here is derived from an EMBL/GenBank/DDBJ whole genome shotgun (WGS) entry which is preliminary data.</text>
</comment>
<organism evidence="1 2">
    <name type="scientific">Coleophoma cylindrospora</name>
    <dbReference type="NCBI Taxonomy" id="1849047"/>
    <lineage>
        <taxon>Eukaryota</taxon>
        <taxon>Fungi</taxon>
        <taxon>Dikarya</taxon>
        <taxon>Ascomycota</taxon>
        <taxon>Pezizomycotina</taxon>
        <taxon>Leotiomycetes</taxon>
        <taxon>Helotiales</taxon>
        <taxon>Dermateaceae</taxon>
        <taxon>Coleophoma</taxon>
    </lineage>
</organism>
<protein>
    <recommendedName>
        <fullName evidence="3">F-box domain-containing protein</fullName>
    </recommendedName>
</protein>
<dbReference type="OrthoDB" id="4358152at2759"/>
<evidence type="ECO:0008006" key="3">
    <source>
        <dbReference type="Google" id="ProtNLM"/>
    </source>
</evidence>
<sequence length="424" mass="49041">MSPQCFIEKLAPSLLLTILTHLPDLTSLDNFLTASPAAYRLFDSTHAIKVFETVLTSGNTHEYTCALIRIIIPFRSGTLPPHVHSLNDFQEMVTHDTTSHRYDPPEWEHLPLILAPDTPAAVLRGMLATNRKIVRQTACCLDYYLERFKALRPRHPLDKDFHFVSEFQGPERRYVPSWQLKPAENPFPVRDIGPSTWLEQQRVLRAYWRVQLCREVQDAARKGVMHWSVDGMSVIDLCCHVDIGNLLDDNDFDENSYGEPYVYQQGTLLEHELVESVLHYEEKSKEKSMRPTSAPVHLGLAPFNISTISDDDREVLGWHTSITYTFFYRLGGRPGHHIPMGPCSPLQHVEFKPFRDLGFAIWSRERMVAYGFLDPDARSDQDHTYFLAWKSVLGHENMEQVERENQAWDERNVDRLRNRLLSQS</sequence>
<dbReference type="AlphaFoldDB" id="A0A3D8QFU9"/>
<evidence type="ECO:0000313" key="2">
    <source>
        <dbReference type="Proteomes" id="UP000256645"/>
    </source>
</evidence>
<keyword evidence="2" id="KW-1185">Reference proteome</keyword>
<accession>A0A3D8QFU9</accession>
<dbReference type="STRING" id="1849047.A0A3D8QFU9"/>
<reference evidence="1 2" key="1">
    <citation type="journal article" date="2018" name="IMA Fungus">
        <title>IMA Genome-F 9: Draft genome sequence of Annulohypoxylon stygium, Aspergillus mulundensis, Berkeleyomyces basicola (syn. Thielaviopsis basicola), Ceratocystis smalleyi, two Cercospora beticola strains, Coleophoma cylindrospora, Fusarium fracticaudum, Phialophora cf. hyalina, and Morchella septimelata.</title>
        <authorList>
            <person name="Wingfield B.D."/>
            <person name="Bills G.F."/>
            <person name="Dong Y."/>
            <person name="Huang W."/>
            <person name="Nel W.J."/>
            <person name="Swalarsk-Parry B.S."/>
            <person name="Vaghefi N."/>
            <person name="Wilken P.M."/>
            <person name="An Z."/>
            <person name="de Beer Z.W."/>
            <person name="De Vos L."/>
            <person name="Chen L."/>
            <person name="Duong T.A."/>
            <person name="Gao Y."/>
            <person name="Hammerbacher A."/>
            <person name="Kikkert J.R."/>
            <person name="Li Y."/>
            <person name="Li H."/>
            <person name="Li K."/>
            <person name="Li Q."/>
            <person name="Liu X."/>
            <person name="Ma X."/>
            <person name="Naidoo K."/>
            <person name="Pethybridge S.J."/>
            <person name="Sun J."/>
            <person name="Steenkamp E.T."/>
            <person name="van der Nest M.A."/>
            <person name="van Wyk S."/>
            <person name="Wingfield M.J."/>
            <person name="Xiong C."/>
            <person name="Yue Q."/>
            <person name="Zhang X."/>
        </authorList>
    </citation>
    <scope>NUCLEOTIDE SEQUENCE [LARGE SCALE GENOMIC DNA]</scope>
    <source>
        <strain evidence="1 2">BP6252</strain>
    </source>
</reference>
<evidence type="ECO:0000313" key="1">
    <source>
        <dbReference type="EMBL" id="RDW60713.1"/>
    </source>
</evidence>
<dbReference type="Proteomes" id="UP000256645">
    <property type="component" value="Unassembled WGS sequence"/>
</dbReference>
<proteinExistence type="predicted"/>
<gene>
    <name evidence="1" type="ORF">BP6252_12096</name>
</gene>
<name>A0A3D8QFU9_9HELO</name>